<dbReference type="InterPro" id="IPR025101">
    <property type="entry name" value="DUF4012"/>
</dbReference>
<dbReference type="Pfam" id="PF13196">
    <property type="entry name" value="DUF4012"/>
    <property type="match status" value="1"/>
</dbReference>
<gene>
    <name evidence="1" type="ORF">GSF22_24290</name>
</gene>
<keyword evidence="2" id="KW-1185">Reference proteome</keyword>
<reference evidence="1 2" key="1">
    <citation type="submission" date="2019-12" db="EMBL/GenBank/DDBJ databases">
        <title>Whole genome sequencing of endophytic Actinobacterium Micromonospora sp. MPMI6T.</title>
        <authorList>
            <person name="Evv R."/>
            <person name="Podile A.R."/>
        </authorList>
    </citation>
    <scope>NUCLEOTIDE SEQUENCE [LARGE SCALE GENOMIC DNA]</scope>
    <source>
        <strain evidence="1 2">MPMI6</strain>
    </source>
</reference>
<protein>
    <submittedName>
        <fullName evidence="1">DUF4012 domain-containing protein</fullName>
    </submittedName>
</protein>
<comment type="caution">
    <text evidence="1">The sequence shown here is derived from an EMBL/GenBank/DDBJ whole genome shotgun (WGS) entry which is preliminary data.</text>
</comment>
<sequence>MLLLGAGWVGYRGWRAYGHLNSAAAMARQLGGEVLGGDRARALRTLAALQEQTASARSATADPGWWLGTHVPYTGDDLAAVRDLAVTIDELARHAFPALLRIDPAVLVPRSGRFDVAGLRAAATSLDEADQAVRRARTRISGVPDGELHAQVRSAVATLRDELAELGTVTGGASTAARLLPALLGGDGGRHYLMVSQNPAELRATGGMFGAYALVQVTGGRLKLVRQGPSTELGRFAPPVLPLDAELRGLYRNLPGSYPADVNLTPHFPTAAALYREMYRRHTGRNVDGVLATDPVMLSYLLQATGPVAVPEHTTLAAATVTRTLLSDTYQRLNPREQDEYFAASAMAVFNSLLGRTVEPRAVLAALDRAVTERRLLFWSARPAEQRELAGTRVGGVLPAHEDTPTVGVFLNDGSGAKLGWYLHPAATLTVGGCRPDGRRELRLRVTLRSTAPRSGLAGSVTGLALSGDPYTARTLVNVHSPAGGTVVNARLDGRPVRVGSGTERRRQVAIANVEVRPGATRTLEVTLLTPAGAGGTADLWLTPAAHPWTTRIQSASTTCEQ</sequence>
<accession>A0ABS3VX30</accession>
<dbReference type="EMBL" id="WVUH01000261">
    <property type="protein sequence ID" value="MBO4209092.1"/>
    <property type="molecule type" value="Genomic_DNA"/>
</dbReference>
<evidence type="ECO:0000313" key="2">
    <source>
        <dbReference type="Proteomes" id="UP000823521"/>
    </source>
</evidence>
<organism evidence="1 2">
    <name type="scientific">Micromonospora echinofusca</name>
    <dbReference type="NCBI Taxonomy" id="47858"/>
    <lineage>
        <taxon>Bacteria</taxon>
        <taxon>Bacillati</taxon>
        <taxon>Actinomycetota</taxon>
        <taxon>Actinomycetes</taxon>
        <taxon>Micromonosporales</taxon>
        <taxon>Micromonosporaceae</taxon>
        <taxon>Micromonospora</taxon>
    </lineage>
</organism>
<proteinExistence type="predicted"/>
<dbReference type="Proteomes" id="UP000823521">
    <property type="component" value="Unassembled WGS sequence"/>
</dbReference>
<name>A0ABS3VX30_MICEH</name>
<evidence type="ECO:0000313" key="1">
    <source>
        <dbReference type="EMBL" id="MBO4209092.1"/>
    </source>
</evidence>